<keyword evidence="4" id="KW-1185">Reference proteome</keyword>
<dbReference type="InterPro" id="IPR004360">
    <property type="entry name" value="Glyas_Fos-R_dOase_dom"/>
</dbReference>
<dbReference type="Proteomes" id="UP000236655">
    <property type="component" value="Chromosome"/>
</dbReference>
<dbReference type="Pfam" id="PF00903">
    <property type="entry name" value="Glyoxalase"/>
    <property type="match status" value="1"/>
</dbReference>
<dbReference type="KEGG" id="nba:CUN60_01555"/>
<dbReference type="EMBL" id="CP024847">
    <property type="protein sequence ID" value="AUR51043.1"/>
    <property type="molecule type" value="Genomic_DNA"/>
</dbReference>
<dbReference type="PANTHER" id="PTHR36113:SF6">
    <property type="entry name" value="FOSFOMYCIN RESISTANCE PROTEIN FOSX"/>
    <property type="match status" value="1"/>
</dbReference>
<accession>A0A2I7N3M6</accession>
<keyword evidence="3" id="KW-0808">Transferase</keyword>
<dbReference type="Gene3D" id="3.10.180.10">
    <property type="entry name" value="2,3-Dihydroxybiphenyl 1,2-Dioxygenase, domain 1"/>
    <property type="match status" value="1"/>
</dbReference>
<dbReference type="PROSITE" id="PS51819">
    <property type="entry name" value="VOC"/>
    <property type="match status" value="1"/>
</dbReference>
<dbReference type="GO" id="GO:0046872">
    <property type="term" value="F:metal ion binding"/>
    <property type="evidence" value="ECO:0007669"/>
    <property type="project" value="UniProtKB-KW"/>
</dbReference>
<reference evidence="4" key="1">
    <citation type="submission" date="2017-11" db="EMBL/GenBank/DDBJ databases">
        <authorList>
            <person name="Chan K.G."/>
            <person name="Lee L.S."/>
        </authorList>
    </citation>
    <scope>NUCLEOTIDE SEQUENCE [LARGE SCALE GENOMIC DNA]</scope>
    <source>
        <strain evidence="4">DSM 100970</strain>
    </source>
</reference>
<evidence type="ECO:0000259" key="2">
    <source>
        <dbReference type="PROSITE" id="PS51819"/>
    </source>
</evidence>
<dbReference type="SUPFAM" id="SSF54593">
    <property type="entry name" value="Glyoxalase/Bleomycin resistance protein/Dihydroxybiphenyl dioxygenase"/>
    <property type="match status" value="1"/>
</dbReference>
<dbReference type="InterPro" id="IPR051332">
    <property type="entry name" value="Fosfomycin_Res_Enzymes"/>
</dbReference>
<evidence type="ECO:0000313" key="4">
    <source>
        <dbReference type="Proteomes" id="UP000236655"/>
    </source>
</evidence>
<protein>
    <submittedName>
        <fullName evidence="3">Glutathione transferase</fullName>
    </submittedName>
</protein>
<dbReference type="PANTHER" id="PTHR36113">
    <property type="entry name" value="LYASE, PUTATIVE-RELATED-RELATED"/>
    <property type="match status" value="1"/>
</dbReference>
<dbReference type="AlphaFoldDB" id="A0A2I7N3M6"/>
<gene>
    <name evidence="3" type="ORF">CUN60_01555</name>
</gene>
<keyword evidence="1" id="KW-0479">Metal-binding</keyword>
<evidence type="ECO:0000256" key="1">
    <source>
        <dbReference type="ARBA" id="ARBA00022723"/>
    </source>
</evidence>
<dbReference type="InterPro" id="IPR029068">
    <property type="entry name" value="Glyas_Bleomycin-R_OHBP_Dase"/>
</dbReference>
<name>A0A2I7N3M6_9NEIS</name>
<feature type="domain" description="VOC" evidence="2">
    <location>
        <begin position="4"/>
        <end position="114"/>
    </location>
</feature>
<dbReference type="OrthoDB" id="4265398at2"/>
<dbReference type="RefSeq" id="WP_102950343.1">
    <property type="nucleotide sequence ID" value="NZ_CP024847.1"/>
</dbReference>
<dbReference type="InterPro" id="IPR037523">
    <property type="entry name" value="VOC_core"/>
</dbReference>
<sequence>MIQGINHITLSVTNITRSFDFYRNIIGLKPLCRWHQGAYFLAGETWFCLNQEMEKKHIREDYTHFAFDVKEEDFNNLSQRIIDSGAHIFKSNKSEGASLYFCDPDGHKLELHVGSWQTRLASKRNSVGSWEQVEFFIDE</sequence>
<evidence type="ECO:0000313" key="3">
    <source>
        <dbReference type="EMBL" id="AUR51043.1"/>
    </source>
</evidence>
<organism evidence="3 4">
    <name type="scientific">Aquella oligotrophica</name>
    <dbReference type="NCBI Taxonomy" id="2067065"/>
    <lineage>
        <taxon>Bacteria</taxon>
        <taxon>Pseudomonadati</taxon>
        <taxon>Pseudomonadota</taxon>
        <taxon>Betaproteobacteria</taxon>
        <taxon>Neisseriales</taxon>
        <taxon>Neisseriaceae</taxon>
        <taxon>Aquella</taxon>
    </lineage>
</organism>
<dbReference type="GO" id="GO:0016740">
    <property type="term" value="F:transferase activity"/>
    <property type="evidence" value="ECO:0007669"/>
    <property type="project" value="UniProtKB-KW"/>
</dbReference>
<proteinExistence type="predicted"/>